<keyword evidence="3" id="KW-1185">Reference proteome</keyword>
<evidence type="ECO:0000313" key="2">
    <source>
        <dbReference type="EMBL" id="KOB72696.1"/>
    </source>
</evidence>
<dbReference type="AlphaFoldDB" id="A0A0L7LBW7"/>
<accession>A0A0L7LBW7</accession>
<protein>
    <submittedName>
        <fullName evidence="2">Putative tick transposon</fullName>
    </submittedName>
</protein>
<evidence type="ECO:0000313" key="3">
    <source>
        <dbReference type="Proteomes" id="UP000037510"/>
    </source>
</evidence>
<dbReference type="GO" id="GO:0003824">
    <property type="term" value="F:catalytic activity"/>
    <property type="evidence" value="ECO:0007669"/>
    <property type="project" value="InterPro"/>
</dbReference>
<dbReference type="Pfam" id="PF03372">
    <property type="entry name" value="Exo_endo_phos"/>
    <property type="match status" value="1"/>
</dbReference>
<dbReference type="Gene3D" id="3.60.10.10">
    <property type="entry name" value="Endonuclease/exonuclease/phosphatase"/>
    <property type="match status" value="1"/>
</dbReference>
<dbReference type="Proteomes" id="UP000037510">
    <property type="component" value="Unassembled WGS sequence"/>
</dbReference>
<gene>
    <name evidence="2" type="ORF">OBRU01_05850</name>
</gene>
<dbReference type="InterPro" id="IPR005135">
    <property type="entry name" value="Endo/exonuclease/phosphatase"/>
</dbReference>
<proteinExistence type="predicted"/>
<reference evidence="2 3" key="1">
    <citation type="journal article" date="2015" name="Genome Biol. Evol.">
        <title>The genome of winter moth (Operophtera brumata) provides a genomic perspective on sexual dimorphism and phenology.</title>
        <authorList>
            <person name="Derks M.F."/>
            <person name="Smit S."/>
            <person name="Salis L."/>
            <person name="Schijlen E."/>
            <person name="Bossers A."/>
            <person name="Mateman C."/>
            <person name="Pijl A.S."/>
            <person name="de Ridder D."/>
            <person name="Groenen M.A."/>
            <person name="Visser M.E."/>
            <person name="Megens H.J."/>
        </authorList>
    </citation>
    <scope>NUCLEOTIDE SEQUENCE [LARGE SCALE GENOMIC DNA]</scope>
    <source>
        <strain evidence="2">WM2013NL</strain>
        <tissue evidence="2">Head and thorax</tissue>
    </source>
</reference>
<dbReference type="EMBL" id="JTDY01001860">
    <property type="protein sequence ID" value="KOB72696.1"/>
    <property type="molecule type" value="Genomic_DNA"/>
</dbReference>
<evidence type="ECO:0000259" key="1">
    <source>
        <dbReference type="Pfam" id="PF03372"/>
    </source>
</evidence>
<organism evidence="2 3">
    <name type="scientific">Operophtera brumata</name>
    <name type="common">Winter moth</name>
    <name type="synonym">Phalaena brumata</name>
    <dbReference type="NCBI Taxonomy" id="104452"/>
    <lineage>
        <taxon>Eukaryota</taxon>
        <taxon>Metazoa</taxon>
        <taxon>Ecdysozoa</taxon>
        <taxon>Arthropoda</taxon>
        <taxon>Hexapoda</taxon>
        <taxon>Insecta</taxon>
        <taxon>Pterygota</taxon>
        <taxon>Neoptera</taxon>
        <taxon>Endopterygota</taxon>
        <taxon>Lepidoptera</taxon>
        <taxon>Glossata</taxon>
        <taxon>Ditrysia</taxon>
        <taxon>Geometroidea</taxon>
        <taxon>Geometridae</taxon>
        <taxon>Larentiinae</taxon>
        <taxon>Operophtera</taxon>
    </lineage>
</organism>
<name>A0A0L7LBW7_OPEBR</name>
<sequence length="332" mass="38368">MNVMRSPTTPITGGVSQPDLSKLHIEDKESLVTFRKRKHPMPDQACKCSYEIKEIRGKITRMTSMLEKYVESNQNYSMQIKQNIIKTHVTQLESKITFGLPKIDAHSTPSASSTSQSYINEEMIRELKERNERDKNIIIVALPEHSTSNIAERISKDEFAVMNVTSAVEIDIPKPTRVFRIGNKSRLTFFYLNARSIRKLGKFDELKYIIQSISTTIHVILLTETWIANESQAQEFQLPNYTHYYNFRTDKRGGGVSAFVHNNLKHNISESIYLDGNNYLWISLEKYALEVGLIYHPGDTNYKKFIEVYDGQLQQRKRSIVFGDFNIDLLTK</sequence>
<dbReference type="SUPFAM" id="SSF56219">
    <property type="entry name" value="DNase I-like"/>
    <property type="match status" value="1"/>
</dbReference>
<feature type="domain" description="Endonuclease/exonuclease/phosphatase" evidence="1">
    <location>
        <begin position="215"/>
        <end position="327"/>
    </location>
</feature>
<comment type="caution">
    <text evidence="2">The sequence shown here is derived from an EMBL/GenBank/DDBJ whole genome shotgun (WGS) entry which is preliminary data.</text>
</comment>
<dbReference type="InterPro" id="IPR036691">
    <property type="entry name" value="Endo/exonu/phosph_ase_sf"/>
</dbReference>
<dbReference type="STRING" id="104452.A0A0L7LBW7"/>